<proteinExistence type="predicted"/>
<reference evidence="2 3" key="1">
    <citation type="submission" date="2010-11" db="EMBL/GenBank/DDBJ databases">
        <authorList>
            <person name="Durkin A.S."/>
            <person name="Madupu R."/>
            <person name="Torralba M."/>
            <person name="Gillis M."/>
            <person name="Methe B."/>
            <person name="Sutton G."/>
            <person name="Nelson K.E."/>
        </authorList>
    </citation>
    <scope>NUCLEOTIDE SEQUENCE [LARGE SCALE GENOMIC DNA]</scope>
    <source>
        <strain evidence="2 3">UPII 345-E</strain>
    </source>
</reference>
<keyword evidence="1" id="KW-1133">Transmembrane helix</keyword>
<dbReference type="EMBL" id="AENT01000001">
    <property type="protein sequence ID" value="EFR43377.1"/>
    <property type="molecule type" value="Genomic_DNA"/>
</dbReference>
<evidence type="ECO:0000256" key="1">
    <source>
        <dbReference type="SAM" id="Phobius"/>
    </source>
</evidence>
<accession>E4L748</accession>
<name>E4L748_9FIRM</name>
<dbReference type="Proteomes" id="UP000004594">
    <property type="component" value="Unassembled WGS sequence"/>
</dbReference>
<sequence length="98" mass="10985">MIVGMHYKFGLNLSGCFFVAEILMNAGVLTGAFTCVFIKKNKPFPCFGNFCGKGKINCRVIYKRIILHNNLILLVVKHCVESTWSGDLPDSVLFILQK</sequence>
<organism evidence="2 3">
    <name type="scientific">Dialister micraerophilus UPII 345-E</name>
    <dbReference type="NCBI Taxonomy" id="910314"/>
    <lineage>
        <taxon>Bacteria</taxon>
        <taxon>Bacillati</taxon>
        <taxon>Bacillota</taxon>
        <taxon>Negativicutes</taxon>
        <taxon>Veillonellales</taxon>
        <taxon>Veillonellaceae</taxon>
        <taxon>Dialister</taxon>
    </lineage>
</organism>
<keyword evidence="1" id="KW-0472">Membrane</keyword>
<keyword evidence="1" id="KW-0812">Transmembrane</keyword>
<protein>
    <submittedName>
        <fullName evidence="2">Uncharacterized protein</fullName>
    </submittedName>
</protein>
<evidence type="ECO:0000313" key="2">
    <source>
        <dbReference type="EMBL" id="EFR43377.1"/>
    </source>
</evidence>
<gene>
    <name evidence="2" type="ORF">HMPREF9220_1340</name>
</gene>
<comment type="caution">
    <text evidence="2">The sequence shown here is derived from an EMBL/GenBank/DDBJ whole genome shotgun (WGS) entry which is preliminary data.</text>
</comment>
<feature type="transmembrane region" description="Helical" evidence="1">
    <location>
        <begin position="12"/>
        <end position="38"/>
    </location>
</feature>
<dbReference type="AlphaFoldDB" id="E4L748"/>
<evidence type="ECO:0000313" key="3">
    <source>
        <dbReference type="Proteomes" id="UP000004594"/>
    </source>
</evidence>